<dbReference type="EMBL" id="VSSQ01003412">
    <property type="protein sequence ID" value="MPM20566.1"/>
    <property type="molecule type" value="Genomic_DNA"/>
</dbReference>
<keyword evidence="4 7" id="KW-0812">Transmembrane</keyword>
<dbReference type="PANTHER" id="PTHR30193">
    <property type="entry name" value="ABC TRANSPORTER PERMEASE PROTEIN"/>
    <property type="match status" value="1"/>
</dbReference>
<accession>A0A644XWE6</accession>
<evidence type="ECO:0000256" key="4">
    <source>
        <dbReference type="ARBA" id="ARBA00022692"/>
    </source>
</evidence>
<dbReference type="CDD" id="cd06261">
    <property type="entry name" value="TM_PBP2"/>
    <property type="match status" value="1"/>
</dbReference>
<feature type="transmembrane region" description="Helical" evidence="7">
    <location>
        <begin position="170"/>
        <end position="191"/>
    </location>
</feature>
<keyword evidence="2" id="KW-0813">Transport</keyword>
<organism evidence="9">
    <name type="scientific">bioreactor metagenome</name>
    <dbReference type="NCBI Taxonomy" id="1076179"/>
    <lineage>
        <taxon>unclassified sequences</taxon>
        <taxon>metagenomes</taxon>
        <taxon>ecological metagenomes</taxon>
    </lineage>
</organism>
<sequence length="387" mass="41009">MLSPRTSGAIPGAVAQAPNGAAVPLDGVALTNGVTPSPGAVAQAPNGVTPNGAAVPLDGVALTNGVAPSPGVVAQAPNGKASSPGVGAPAPDVVPRRRPYAWREVGLAAVLVLPNVVLLALFTYRPLLDNIWLSFFHWNISSPRRTFVGPANYVEWFTARDTGTVVLNTLVFTVAAVAGSMVLGLALALLLDQKLFGRGAVRSMVFAPFVISGAAIGVAFQFVFDPTFGLIQDLLGRLGVASPNFYQVPGWALFMVTVTYIWKNVGYVFVIYLAALQGRRAELDEAAEIDGTSTVRKFFRVTLPQLRPTTFFLSVTVLLNSLQVFDIINVMTRGGPLGTGTTTMVYQVYQETFVNSRAGYGAAVATIMFLVVLAVTLVQVRLQDRQD</sequence>
<comment type="subcellular location">
    <subcellularLocation>
        <location evidence="1">Cell membrane</location>
        <topology evidence="1">Multi-pass membrane protein</topology>
    </subcellularLocation>
</comment>
<keyword evidence="5 7" id="KW-1133">Transmembrane helix</keyword>
<feature type="transmembrane region" description="Helical" evidence="7">
    <location>
        <begin position="358"/>
        <end position="378"/>
    </location>
</feature>
<keyword evidence="3" id="KW-1003">Cell membrane</keyword>
<dbReference type="PROSITE" id="PS50928">
    <property type="entry name" value="ABC_TM1"/>
    <property type="match status" value="1"/>
</dbReference>
<dbReference type="AlphaFoldDB" id="A0A644XWE6"/>
<gene>
    <name evidence="9" type="ORF">SDC9_66997</name>
</gene>
<dbReference type="Gene3D" id="1.10.3720.10">
    <property type="entry name" value="MetI-like"/>
    <property type="match status" value="1"/>
</dbReference>
<dbReference type="PANTHER" id="PTHR30193:SF37">
    <property type="entry name" value="INNER MEMBRANE ABC TRANSPORTER PERMEASE PROTEIN YCJO"/>
    <property type="match status" value="1"/>
</dbReference>
<evidence type="ECO:0000256" key="1">
    <source>
        <dbReference type="ARBA" id="ARBA00004651"/>
    </source>
</evidence>
<dbReference type="Pfam" id="PF00528">
    <property type="entry name" value="BPD_transp_1"/>
    <property type="match status" value="1"/>
</dbReference>
<evidence type="ECO:0000256" key="5">
    <source>
        <dbReference type="ARBA" id="ARBA00022989"/>
    </source>
</evidence>
<evidence type="ECO:0000256" key="3">
    <source>
        <dbReference type="ARBA" id="ARBA00022475"/>
    </source>
</evidence>
<evidence type="ECO:0000256" key="2">
    <source>
        <dbReference type="ARBA" id="ARBA00022448"/>
    </source>
</evidence>
<dbReference type="SUPFAM" id="SSF161098">
    <property type="entry name" value="MetI-like"/>
    <property type="match status" value="1"/>
</dbReference>
<proteinExistence type="predicted"/>
<evidence type="ECO:0000313" key="9">
    <source>
        <dbReference type="EMBL" id="MPM20566.1"/>
    </source>
</evidence>
<feature type="transmembrane region" description="Helical" evidence="7">
    <location>
        <begin position="251"/>
        <end position="275"/>
    </location>
</feature>
<evidence type="ECO:0000256" key="6">
    <source>
        <dbReference type="ARBA" id="ARBA00023136"/>
    </source>
</evidence>
<evidence type="ECO:0000259" key="8">
    <source>
        <dbReference type="PROSITE" id="PS50928"/>
    </source>
</evidence>
<comment type="caution">
    <text evidence="9">The sequence shown here is derived from an EMBL/GenBank/DDBJ whole genome shotgun (WGS) entry which is preliminary data.</text>
</comment>
<reference evidence="9" key="1">
    <citation type="submission" date="2019-08" db="EMBL/GenBank/DDBJ databases">
        <authorList>
            <person name="Kucharzyk K."/>
            <person name="Murdoch R.W."/>
            <person name="Higgins S."/>
            <person name="Loffler F."/>
        </authorList>
    </citation>
    <scope>NUCLEOTIDE SEQUENCE</scope>
</reference>
<feature type="transmembrane region" description="Helical" evidence="7">
    <location>
        <begin position="105"/>
        <end position="124"/>
    </location>
</feature>
<dbReference type="InterPro" id="IPR000515">
    <property type="entry name" value="MetI-like"/>
</dbReference>
<keyword evidence="6 7" id="KW-0472">Membrane</keyword>
<dbReference type="InterPro" id="IPR051393">
    <property type="entry name" value="ABC_transporter_permease"/>
</dbReference>
<dbReference type="GO" id="GO:0005886">
    <property type="term" value="C:plasma membrane"/>
    <property type="evidence" value="ECO:0007669"/>
    <property type="project" value="UniProtKB-SubCell"/>
</dbReference>
<dbReference type="InterPro" id="IPR035906">
    <property type="entry name" value="MetI-like_sf"/>
</dbReference>
<protein>
    <recommendedName>
        <fullName evidence="8">ABC transmembrane type-1 domain-containing protein</fullName>
    </recommendedName>
</protein>
<dbReference type="GO" id="GO:0055085">
    <property type="term" value="P:transmembrane transport"/>
    <property type="evidence" value="ECO:0007669"/>
    <property type="project" value="InterPro"/>
</dbReference>
<evidence type="ECO:0000256" key="7">
    <source>
        <dbReference type="SAM" id="Phobius"/>
    </source>
</evidence>
<feature type="transmembrane region" description="Helical" evidence="7">
    <location>
        <begin position="203"/>
        <end position="224"/>
    </location>
</feature>
<name>A0A644XWE6_9ZZZZ</name>
<feature type="domain" description="ABC transmembrane type-1" evidence="8">
    <location>
        <begin position="166"/>
        <end position="379"/>
    </location>
</feature>